<proteinExistence type="predicted"/>
<evidence type="ECO:0000313" key="2">
    <source>
        <dbReference type="EMBL" id="CCO21382.1"/>
    </source>
</evidence>
<name>S0DE50_9ZZZZ</name>
<dbReference type="AlphaFoldDB" id="S0DE50"/>
<dbReference type="InterPro" id="IPR000182">
    <property type="entry name" value="GNAT_dom"/>
</dbReference>
<accession>S0DE50</accession>
<dbReference type="SUPFAM" id="SSF55729">
    <property type="entry name" value="Acyl-CoA N-acyltransferases (Nat)"/>
    <property type="match status" value="1"/>
</dbReference>
<reference evidence="2" key="2">
    <citation type="journal article" date="2013" name="Biotechnol. Biofuels">
        <title>Mining for hemicellulases in the fungus-growing termite Pseudacanthotermes militaris using functional metagenomics.</title>
        <authorList>
            <person name="Bastien G."/>
            <person name="Arnal G."/>
            <person name="Bozonnet S."/>
            <person name="Laguerre S."/>
            <person name="Ferreira F."/>
            <person name="Faure R."/>
            <person name="Henrissat B."/>
            <person name="Lefevre F."/>
            <person name="Robe P."/>
            <person name="Bouchez O."/>
            <person name="Noirot C."/>
            <person name="Dumon C."/>
            <person name="O'Donohue M."/>
        </authorList>
    </citation>
    <scope>NUCLEOTIDE SEQUENCE</scope>
</reference>
<gene>
    <name evidence="2" type="ORF">BN138_570</name>
</gene>
<dbReference type="Gene3D" id="3.40.630.30">
    <property type="match status" value="1"/>
</dbReference>
<feature type="domain" description="N-acetyltransferase" evidence="1">
    <location>
        <begin position="165"/>
        <end position="302"/>
    </location>
</feature>
<dbReference type="GO" id="GO:0016747">
    <property type="term" value="F:acyltransferase activity, transferring groups other than amino-acyl groups"/>
    <property type="evidence" value="ECO:0007669"/>
    <property type="project" value="InterPro"/>
</dbReference>
<reference evidence="2" key="1">
    <citation type="submission" date="2012-10" db="EMBL/GenBank/DDBJ databases">
        <authorList>
            <person name="Sandrine L."/>
        </authorList>
    </citation>
    <scope>NUCLEOTIDE SEQUENCE</scope>
</reference>
<dbReference type="EMBL" id="HF548295">
    <property type="protein sequence ID" value="CCO21382.1"/>
    <property type="molecule type" value="Genomic_DNA"/>
</dbReference>
<dbReference type="InterPro" id="IPR016181">
    <property type="entry name" value="Acyl_CoA_acyltransferase"/>
</dbReference>
<protein>
    <recommendedName>
        <fullName evidence="1">N-acetyltransferase domain-containing protein</fullName>
    </recommendedName>
</protein>
<dbReference type="CDD" id="cd04301">
    <property type="entry name" value="NAT_SF"/>
    <property type="match status" value="1"/>
</dbReference>
<sequence length="302" mass="32460">MGYLDVAIPVLQGRVMRRGILLMPLWGGSSFKKGNKLSISSDRIAKEEMIEAKAFVDLARITPQPFKDSVDFACRPLGDGCAISLPSAPAIGLNRIFALNDIDELNVALDWMKTKTGKRHVQLSEASASDELRGWILEKGLVENGAWVKLTRPAPSAPLSTEGPVRTRLAGIDDAPIFGKLMCASFGFPAELEPLWSCLVGKQGWACLIAELEGTPIGTGAMFIEDGCAWVGGGATLEQYRNLGAQKALINARLNEGLAQGVSLFAVETGQPQEGQPNISFGNLTKAGFEPSYIRKNYLLPG</sequence>
<evidence type="ECO:0000259" key="1">
    <source>
        <dbReference type="PROSITE" id="PS51186"/>
    </source>
</evidence>
<dbReference type="Pfam" id="PF00583">
    <property type="entry name" value="Acetyltransf_1"/>
    <property type="match status" value="1"/>
</dbReference>
<organism evidence="2">
    <name type="scientific">termite gut metagenome</name>
    <dbReference type="NCBI Taxonomy" id="433724"/>
    <lineage>
        <taxon>unclassified sequences</taxon>
        <taxon>metagenomes</taxon>
        <taxon>organismal metagenomes</taxon>
    </lineage>
</organism>
<dbReference type="PROSITE" id="PS51186">
    <property type="entry name" value="GNAT"/>
    <property type="match status" value="1"/>
</dbReference>